<dbReference type="AlphaFoldDB" id="E6X065"/>
<dbReference type="Pfam" id="PF00570">
    <property type="entry name" value="HRDC"/>
    <property type="match status" value="1"/>
</dbReference>
<evidence type="ECO:0000259" key="19">
    <source>
        <dbReference type="PROSITE" id="PS51194"/>
    </source>
</evidence>
<dbReference type="InterPro" id="IPR001650">
    <property type="entry name" value="Helicase_C-like"/>
</dbReference>
<dbReference type="GO" id="GO:0003677">
    <property type="term" value="F:DNA binding"/>
    <property type="evidence" value="ECO:0007669"/>
    <property type="project" value="UniProtKB-KW"/>
</dbReference>
<dbReference type="GO" id="GO:0005524">
    <property type="term" value="F:ATP binding"/>
    <property type="evidence" value="ECO:0007669"/>
    <property type="project" value="UniProtKB-KW"/>
</dbReference>
<dbReference type="EMBL" id="CP002452">
    <property type="protein sequence ID" value="ADV46788.1"/>
    <property type="molecule type" value="Genomic_DNA"/>
</dbReference>
<dbReference type="Pfam" id="PF09382">
    <property type="entry name" value="RQC"/>
    <property type="match status" value="1"/>
</dbReference>
<dbReference type="Pfam" id="PF16124">
    <property type="entry name" value="RecQ_Zn_bind"/>
    <property type="match status" value="1"/>
</dbReference>
<dbReference type="FunFam" id="3.40.50.300:FF:000296">
    <property type="entry name" value="ATP-dependent DNA helicase RecQ"/>
    <property type="match status" value="1"/>
</dbReference>
<dbReference type="NCBIfam" id="TIGR01389">
    <property type="entry name" value="recQ"/>
    <property type="match status" value="1"/>
</dbReference>
<comment type="cofactor">
    <cofactor evidence="2">
        <name>Zn(2+)</name>
        <dbReference type="ChEBI" id="CHEBI:29105"/>
    </cofactor>
</comment>
<dbReference type="STRING" id="749222.Nitsa_1540"/>
<keyword evidence="9" id="KW-0862">Zinc</keyword>
<dbReference type="GO" id="GO:0016787">
    <property type="term" value="F:hydrolase activity"/>
    <property type="evidence" value="ECO:0007669"/>
    <property type="project" value="UniProtKB-KW"/>
</dbReference>
<keyword evidence="10" id="KW-0067">ATP-binding</keyword>
<evidence type="ECO:0000256" key="1">
    <source>
        <dbReference type="ARBA" id="ARBA00001946"/>
    </source>
</evidence>
<dbReference type="InterPro" id="IPR004589">
    <property type="entry name" value="DNA_helicase_ATP-dep_RecQ"/>
</dbReference>
<name>E6X065_NITSE</name>
<dbReference type="Gene3D" id="1.10.10.10">
    <property type="entry name" value="Winged helix-like DNA-binding domain superfamily/Winged helix DNA-binding domain"/>
    <property type="match status" value="1"/>
</dbReference>
<evidence type="ECO:0000256" key="9">
    <source>
        <dbReference type="ARBA" id="ARBA00022833"/>
    </source>
</evidence>
<evidence type="ECO:0000256" key="16">
    <source>
        <dbReference type="NCBIfam" id="TIGR01389"/>
    </source>
</evidence>
<dbReference type="Pfam" id="PF00271">
    <property type="entry name" value="Helicase_C"/>
    <property type="match status" value="1"/>
</dbReference>
<dbReference type="GO" id="GO:0009378">
    <property type="term" value="F:four-way junction helicase activity"/>
    <property type="evidence" value="ECO:0007669"/>
    <property type="project" value="TreeGrafter"/>
</dbReference>
<dbReference type="RefSeq" id="WP_013554477.1">
    <property type="nucleotide sequence ID" value="NC_014935.1"/>
</dbReference>
<dbReference type="InterPro" id="IPR032284">
    <property type="entry name" value="RecQ_Zn-bd"/>
</dbReference>
<dbReference type="GO" id="GO:0009432">
    <property type="term" value="P:SOS response"/>
    <property type="evidence" value="ECO:0007669"/>
    <property type="project" value="UniProtKB-UniRule"/>
</dbReference>
<dbReference type="SMART" id="SM00956">
    <property type="entry name" value="RQC"/>
    <property type="match status" value="1"/>
</dbReference>
<dbReference type="Proteomes" id="UP000008633">
    <property type="component" value="Chromosome"/>
</dbReference>
<evidence type="ECO:0000256" key="11">
    <source>
        <dbReference type="ARBA" id="ARBA00023125"/>
    </source>
</evidence>
<dbReference type="GO" id="GO:0043590">
    <property type="term" value="C:bacterial nucleoid"/>
    <property type="evidence" value="ECO:0007669"/>
    <property type="project" value="TreeGrafter"/>
</dbReference>
<evidence type="ECO:0000259" key="17">
    <source>
        <dbReference type="PROSITE" id="PS50967"/>
    </source>
</evidence>
<dbReference type="FunFam" id="1.10.150.80:FF:000002">
    <property type="entry name" value="ATP-dependent DNA helicase RecQ"/>
    <property type="match status" value="1"/>
</dbReference>
<reference evidence="21" key="2">
    <citation type="submission" date="2011-01" db="EMBL/GenBank/DDBJ databases">
        <title>The complete genome of Nitratifractor salsuginis DSM 16511.</title>
        <authorList>
            <consortium name="US DOE Joint Genome Institute (JGI-PGF)"/>
            <person name="Lucas S."/>
            <person name="Copeland A."/>
            <person name="Lapidus A."/>
            <person name="Bruce D."/>
            <person name="Goodwin L."/>
            <person name="Pitluck S."/>
            <person name="Kyrpides N."/>
            <person name="Mavromatis K."/>
            <person name="Ivanova N."/>
            <person name="Mikhailova N."/>
            <person name="Zeytun A."/>
            <person name="Detter J.C."/>
            <person name="Tapia R."/>
            <person name="Han C."/>
            <person name="Land M."/>
            <person name="Hauser L."/>
            <person name="Markowitz V."/>
            <person name="Cheng J.-F."/>
            <person name="Hugenholtz P."/>
            <person name="Woyke T."/>
            <person name="Wu D."/>
            <person name="Tindall B."/>
            <person name="Schuetze A."/>
            <person name="Brambilla E."/>
            <person name="Klenk H.-P."/>
            <person name="Eisen J.A."/>
        </authorList>
    </citation>
    <scope>NUCLEOTIDE SEQUENCE [LARGE SCALE GENOMIC DNA]</scope>
    <source>
        <strain evidence="21">DSM 16511 / JCM 12458 / E9I37-1</strain>
    </source>
</reference>
<dbReference type="InterPro" id="IPR036388">
    <property type="entry name" value="WH-like_DNA-bd_sf"/>
</dbReference>
<dbReference type="PROSITE" id="PS51194">
    <property type="entry name" value="HELICASE_CTER"/>
    <property type="match status" value="1"/>
</dbReference>
<evidence type="ECO:0000256" key="8">
    <source>
        <dbReference type="ARBA" id="ARBA00022806"/>
    </source>
</evidence>
<dbReference type="Gene3D" id="3.40.50.300">
    <property type="entry name" value="P-loop containing nucleotide triphosphate hydrolases"/>
    <property type="match status" value="2"/>
</dbReference>
<evidence type="ECO:0000256" key="7">
    <source>
        <dbReference type="ARBA" id="ARBA00022801"/>
    </source>
</evidence>
<evidence type="ECO:0000256" key="13">
    <source>
        <dbReference type="ARBA" id="ARBA00023204"/>
    </source>
</evidence>
<keyword evidence="11" id="KW-0238">DNA-binding</keyword>
<dbReference type="CDD" id="cd17920">
    <property type="entry name" value="DEXHc_RecQ"/>
    <property type="match status" value="1"/>
</dbReference>
<dbReference type="InterPro" id="IPR036390">
    <property type="entry name" value="WH_DNA-bd_sf"/>
</dbReference>
<proteinExistence type="inferred from homology"/>
<dbReference type="SUPFAM" id="SSF46785">
    <property type="entry name" value="Winged helix' DNA-binding domain"/>
    <property type="match status" value="1"/>
</dbReference>
<dbReference type="KEGG" id="nsa:Nitsa_1540"/>
<dbReference type="GO" id="GO:0006310">
    <property type="term" value="P:DNA recombination"/>
    <property type="evidence" value="ECO:0007669"/>
    <property type="project" value="UniProtKB-UniRule"/>
</dbReference>
<reference evidence="20 21" key="1">
    <citation type="journal article" date="2011" name="Stand. Genomic Sci.">
        <title>Complete genome sequence of Nitratifractor salsuginis type strain (E9I37-1).</title>
        <authorList>
            <person name="Anderson I."/>
            <person name="Sikorski J."/>
            <person name="Zeytun A."/>
            <person name="Nolan M."/>
            <person name="Lapidus A."/>
            <person name="Lucas S."/>
            <person name="Hammon N."/>
            <person name="Deshpande S."/>
            <person name="Cheng J.F."/>
            <person name="Tapia R."/>
            <person name="Han C."/>
            <person name="Goodwin L."/>
            <person name="Pitluck S."/>
            <person name="Liolios K."/>
            <person name="Pagani I."/>
            <person name="Ivanova N."/>
            <person name="Huntemann M."/>
            <person name="Mavromatis K."/>
            <person name="Ovchinikova G."/>
            <person name="Pati A."/>
            <person name="Chen A."/>
            <person name="Palaniappan K."/>
            <person name="Land M."/>
            <person name="Hauser L."/>
            <person name="Brambilla E.M."/>
            <person name="Ngatchou-Djao O.D."/>
            <person name="Rohde M."/>
            <person name="Tindall B.J."/>
            <person name="Goker M."/>
            <person name="Detter J.C."/>
            <person name="Woyke T."/>
            <person name="Bristow J."/>
            <person name="Eisen J.A."/>
            <person name="Markowitz V."/>
            <person name="Hugenholtz P."/>
            <person name="Klenk H.P."/>
            <person name="Kyrpides N.C."/>
        </authorList>
    </citation>
    <scope>NUCLEOTIDE SEQUENCE [LARGE SCALE GENOMIC DNA]</scope>
    <source>
        <strain evidence="21">DSM 16511 / JCM 12458 / E9I37-1</strain>
    </source>
</reference>
<dbReference type="InterPro" id="IPR014001">
    <property type="entry name" value="Helicase_ATP-bd"/>
</dbReference>
<sequence length="594" mass="67592">MNKLEILKRHFGHQGFRPLQEEAVDAILSRRDLLMILPTGGGKSLCYQLPTLMMPGVTIVVSPLLALMHDQVTALLEMGIPAAMLGSMQSFEEQQETVRRLRRGELKLLYVAPERLNNDFFSQLLSTLPINFFVIDEAHCVSEWGHEFREDYRRLSLLRERYPQVPIAAFTATATREVEADIASQLGLRDPVRVRGSLYRENLTVSARHRVGDGRAQLLDLLSAHKGESGIVYTLSRKQTESLADHLRAKGYSAATFHAGLSAEERRRVYEEFVADKIETVVATVAFGMGIDKSNIRYVAHMSLPKSVENYYQEIGRAGRDGLEAETLLLFGAQDLLMQRRFIDELPETPYKAHAYAKLEKLWRLVSGEACRHKALADYFGETLPECGERCDNCLAPAVERLEITEAARKFLAAAWRSGQRFGAGYLIDLLRGSRDRRILENGHEALSVYGIGKEYDRKQWSSVADRLLELGGIALNEHKGVVLTETGAQILKGEREVLIRKERMEKERRTPKPQPIEEVDYDRELFDALRQLRKEIATENGVPPYVVFSDKTLRELSIHRPQTQEEMLEVHGIGEVKFERYGEEFLHLLSEWS</sequence>
<dbReference type="SMART" id="SM00487">
    <property type="entry name" value="DEXDc"/>
    <property type="match status" value="1"/>
</dbReference>
<dbReference type="Pfam" id="PF00270">
    <property type="entry name" value="DEAD"/>
    <property type="match status" value="1"/>
</dbReference>
<evidence type="ECO:0000256" key="2">
    <source>
        <dbReference type="ARBA" id="ARBA00001947"/>
    </source>
</evidence>
<dbReference type="GO" id="GO:0043138">
    <property type="term" value="F:3'-5' DNA helicase activity"/>
    <property type="evidence" value="ECO:0007669"/>
    <property type="project" value="UniProtKB-EC"/>
</dbReference>
<dbReference type="InterPro" id="IPR044876">
    <property type="entry name" value="HRDC_dom_sf"/>
</dbReference>
<dbReference type="OrthoDB" id="9760034at2"/>
<dbReference type="HOGENOM" id="CLU_001103_14_3_7"/>
<keyword evidence="12" id="KW-0233">DNA recombination</keyword>
<dbReference type="GO" id="GO:0046872">
    <property type="term" value="F:metal ion binding"/>
    <property type="evidence" value="ECO:0007669"/>
    <property type="project" value="UniProtKB-KW"/>
</dbReference>
<dbReference type="GO" id="GO:0006281">
    <property type="term" value="P:DNA repair"/>
    <property type="evidence" value="ECO:0007669"/>
    <property type="project" value="UniProtKB-KW"/>
</dbReference>
<evidence type="ECO:0000256" key="6">
    <source>
        <dbReference type="ARBA" id="ARBA00022763"/>
    </source>
</evidence>
<evidence type="ECO:0000256" key="10">
    <source>
        <dbReference type="ARBA" id="ARBA00022840"/>
    </source>
</evidence>
<keyword evidence="7 20" id="KW-0378">Hydrolase</keyword>
<dbReference type="SUPFAM" id="SSF47819">
    <property type="entry name" value="HRDC-like"/>
    <property type="match status" value="1"/>
</dbReference>
<dbReference type="InterPro" id="IPR011545">
    <property type="entry name" value="DEAD/DEAH_box_helicase_dom"/>
</dbReference>
<dbReference type="Gene3D" id="1.10.150.80">
    <property type="entry name" value="HRDC domain"/>
    <property type="match status" value="1"/>
</dbReference>
<dbReference type="PROSITE" id="PS50967">
    <property type="entry name" value="HRDC"/>
    <property type="match status" value="1"/>
</dbReference>
<feature type="domain" description="Helicase C-terminal" evidence="19">
    <location>
        <begin position="217"/>
        <end position="363"/>
    </location>
</feature>
<evidence type="ECO:0000256" key="14">
    <source>
        <dbReference type="ARBA" id="ARBA00023235"/>
    </source>
</evidence>
<keyword evidence="14" id="KW-0413">Isomerase</keyword>
<evidence type="ECO:0000259" key="18">
    <source>
        <dbReference type="PROSITE" id="PS51192"/>
    </source>
</evidence>
<dbReference type="PANTHER" id="PTHR13710">
    <property type="entry name" value="DNA HELICASE RECQ FAMILY MEMBER"/>
    <property type="match status" value="1"/>
</dbReference>
<keyword evidence="5" id="KW-0547">Nucleotide-binding</keyword>
<dbReference type="PANTHER" id="PTHR13710:SF105">
    <property type="entry name" value="ATP-DEPENDENT DNA HELICASE Q1"/>
    <property type="match status" value="1"/>
</dbReference>
<organism evidence="20 21">
    <name type="scientific">Nitratifractor salsuginis (strain DSM 16511 / JCM 12458 / E9I37-1)</name>
    <dbReference type="NCBI Taxonomy" id="749222"/>
    <lineage>
        <taxon>Bacteria</taxon>
        <taxon>Pseudomonadati</taxon>
        <taxon>Campylobacterota</taxon>
        <taxon>Epsilonproteobacteria</taxon>
        <taxon>Campylobacterales</taxon>
        <taxon>Sulfurovaceae</taxon>
        <taxon>Nitratifractor</taxon>
    </lineage>
</organism>
<keyword evidence="8 20" id="KW-0347">Helicase</keyword>
<evidence type="ECO:0000256" key="4">
    <source>
        <dbReference type="ARBA" id="ARBA00022723"/>
    </source>
</evidence>
<evidence type="ECO:0000313" key="20">
    <source>
        <dbReference type="EMBL" id="ADV46788.1"/>
    </source>
</evidence>
<dbReference type="PROSITE" id="PS51192">
    <property type="entry name" value="HELICASE_ATP_BIND_1"/>
    <property type="match status" value="1"/>
</dbReference>
<feature type="domain" description="Helicase ATP-binding" evidence="18">
    <location>
        <begin position="24"/>
        <end position="192"/>
    </location>
</feature>
<accession>E6X065</accession>
<dbReference type="eggNOG" id="COG0514">
    <property type="taxonomic scope" value="Bacteria"/>
</dbReference>
<keyword evidence="13" id="KW-0234">DNA repair</keyword>
<comment type="similarity">
    <text evidence="3">Belongs to the helicase family. RecQ subfamily.</text>
</comment>
<evidence type="ECO:0000256" key="5">
    <source>
        <dbReference type="ARBA" id="ARBA00022741"/>
    </source>
</evidence>
<dbReference type="GO" id="GO:0005737">
    <property type="term" value="C:cytoplasm"/>
    <property type="evidence" value="ECO:0007669"/>
    <property type="project" value="TreeGrafter"/>
</dbReference>
<dbReference type="GO" id="GO:0030894">
    <property type="term" value="C:replisome"/>
    <property type="evidence" value="ECO:0007669"/>
    <property type="project" value="TreeGrafter"/>
</dbReference>
<keyword evidence="4" id="KW-0479">Metal-binding</keyword>
<dbReference type="InterPro" id="IPR010997">
    <property type="entry name" value="HRDC-like_sf"/>
</dbReference>
<dbReference type="NCBIfam" id="TIGR00614">
    <property type="entry name" value="recQ_fam"/>
    <property type="match status" value="1"/>
</dbReference>
<evidence type="ECO:0000256" key="3">
    <source>
        <dbReference type="ARBA" id="ARBA00005446"/>
    </source>
</evidence>
<evidence type="ECO:0000256" key="15">
    <source>
        <dbReference type="ARBA" id="ARBA00034617"/>
    </source>
</evidence>
<dbReference type="InterPro" id="IPR018982">
    <property type="entry name" value="RQC_domain"/>
</dbReference>
<keyword evidence="6" id="KW-0227">DNA damage</keyword>
<evidence type="ECO:0000313" key="21">
    <source>
        <dbReference type="Proteomes" id="UP000008633"/>
    </source>
</evidence>
<dbReference type="InterPro" id="IPR027417">
    <property type="entry name" value="P-loop_NTPase"/>
</dbReference>
<comment type="cofactor">
    <cofactor evidence="1">
        <name>Mg(2+)</name>
        <dbReference type="ChEBI" id="CHEBI:18420"/>
    </cofactor>
</comment>
<feature type="domain" description="HRDC" evidence="17">
    <location>
        <begin position="520"/>
        <end position="594"/>
    </location>
</feature>
<evidence type="ECO:0000256" key="12">
    <source>
        <dbReference type="ARBA" id="ARBA00023172"/>
    </source>
</evidence>
<dbReference type="InterPro" id="IPR002121">
    <property type="entry name" value="HRDC_dom"/>
</dbReference>
<dbReference type="SMART" id="SM00490">
    <property type="entry name" value="HELICc"/>
    <property type="match status" value="1"/>
</dbReference>
<dbReference type="EC" id="5.6.2.4" evidence="16"/>
<comment type="catalytic activity">
    <reaction evidence="15">
        <text>Couples ATP hydrolysis with the unwinding of duplex DNA by translocating in the 3'-5' direction.</text>
        <dbReference type="EC" id="5.6.2.4"/>
    </reaction>
</comment>
<dbReference type="SUPFAM" id="SSF52540">
    <property type="entry name" value="P-loop containing nucleoside triphosphate hydrolases"/>
    <property type="match status" value="1"/>
</dbReference>
<keyword evidence="21" id="KW-1185">Reference proteome</keyword>
<gene>
    <name evidence="20" type="ordered locus">Nitsa_1540</name>
</gene>
<dbReference type="GO" id="GO:0006260">
    <property type="term" value="P:DNA replication"/>
    <property type="evidence" value="ECO:0007669"/>
    <property type="project" value="InterPro"/>
</dbReference>
<dbReference type="SMART" id="SM00341">
    <property type="entry name" value="HRDC"/>
    <property type="match status" value="1"/>
</dbReference>
<protein>
    <recommendedName>
        <fullName evidence="16">DNA helicase RecQ</fullName>
        <ecNumber evidence="16">5.6.2.4</ecNumber>
    </recommendedName>
</protein>
<dbReference type="InterPro" id="IPR006293">
    <property type="entry name" value="DNA_helicase_ATP-dep_RecQ_bac"/>
</dbReference>